<dbReference type="OrthoDB" id="5824383at2"/>
<dbReference type="EMBL" id="AEIU01000069">
    <property type="protein sequence ID" value="EFP96809.1"/>
    <property type="molecule type" value="Genomic_DNA"/>
</dbReference>
<name>E3BJP0_9VIBR</name>
<sequence>MSDIEHTLEKISANTNPSIQTLTQEWRHFVANYHTLYKKAQQAKGDGSELDCLLGVTTKAHITSMQLISESLQSRQAMQEVLVDSVGEKYATKFNQSDVRQLVFETHLWLYLQGYCQLDFSLANEYAQQTAQLISQLDNLDVDQYRCQFLKSFYLGKERAPKQCSLIIRLVQQLKCIFTNRSTC</sequence>
<keyword evidence="2" id="KW-1185">Reference proteome</keyword>
<evidence type="ECO:0000313" key="2">
    <source>
        <dbReference type="Proteomes" id="UP000002943"/>
    </source>
</evidence>
<protein>
    <submittedName>
        <fullName evidence="1">Uncharacterized protein</fullName>
    </submittedName>
</protein>
<gene>
    <name evidence="1" type="ORF">VIBC2010_07564</name>
</gene>
<dbReference type="STRING" id="796620.VIBC2010_07564"/>
<reference evidence="1 2" key="1">
    <citation type="journal article" date="2012" name="Int. J. Syst. Evol. Microbiol.">
        <title>Vibrio caribbeanicus sp. nov., isolated from the marine sponge Scleritoderma cyanea.</title>
        <authorList>
            <person name="Hoffmann M."/>
            <person name="Monday S.R."/>
            <person name="Allard M.W."/>
            <person name="Strain E.A."/>
            <person name="Whittaker P."/>
            <person name="Naum M."/>
            <person name="McCarthy P.J."/>
            <person name="Lopez J.V."/>
            <person name="Fischer M."/>
            <person name="Brown E.W."/>
        </authorList>
    </citation>
    <scope>NUCLEOTIDE SEQUENCE [LARGE SCALE GENOMIC DNA]</scope>
    <source>
        <strain evidence="1 2">ATCC BAA-2122</strain>
    </source>
</reference>
<dbReference type="AlphaFoldDB" id="E3BJP0"/>
<evidence type="ECO:0000313" key="1">
    <source>
        <dbReference type="EMBL" id="EFP96809.1"/>
    </source>
</evidence>
<accession>E3BJP0</accession>
<proteinExistence type="predicted"/>
<dbReference type="eggNOG" id="ENOG5030S36">
    <property type="taxonomic scope" value="Bacteria"/>
</dbReference>
<dbReference type="RefSeq" id="WP_009601243.1">
    <property type="nucleotide sequence ID" value="NZ_AEIU01000069.1"/>
</dbReference>
<organism evidence="1 2">
    <name type="scientific">Vibrio caribbeanicus ATCC BAA-2122</name>
    <dbReference type="NCBI Taxonomy" id="796620"/>
    <lineage>
        <taxon>Bacteria</taxon>
        <taxon>Pseudomonadati</taxon>
        <taxon>Pseudomonadota</taxon>
        <taxon>Gammaproteobacteria</taxon>
        <taxon>Vibrionales</taxon>
        <taxon>Vibrionaceae</taxon>
        <taxon>Vibrio</taxon>
    </lineage>
</organism>
<dbReference type="Proteomes" id="UP000002943">
    <property type="component" value="Unassembled WGS sequence"/>
</dbReference>
<comment type="caution">
    <text evidence="1">The sequence shown here is derived from an EMBL/GenBank/DDBJ whole genome shotgun (WGS) entry which is preliminary data.</text>
</comment>